<feature type="transmembrane region" description="Helical" evidence="6">
    <location>
        <begin position="48"/>
        <end position="68"/>
    </location>
</feature>
<dbReference type="InterPro" id="IPR006043">
    <property type="entry name" value="NCS2"/>
</dbReference>
<organism evidence="7 8">
    <name type="scientific">Heracleum sosnowskyi</name>
    <dbReference type="NCBI Taxonomy" id="360622"/>
    <lineage>
        <taxon>Eukaryota</taxon>
        <taxon>Viridiplantae</taxon>
        <taxon>Streptophyta</taxon>
        <taxon>Embryophyta</taxon>
        <taxon>Tracheophyta</taxon>
        <taxon>Spermatophyta</taxon>
        <taxon>Magnoliopsida</taxon>
        <taxon>eudicotyledons</taxon>
        <taxon>Gunneridae</taxon>
        <taxon>Pentapetalae</taxon>
        <taxon>asterids</taxon>
        <taxon>campanulids</taxon>
        <taxon>Apiales</taxon>
        <taxon>Apiaceae</taxon>
        <taxon>Apioideae</taxon>
        <taxon>apioid superclade</taxon>
        <taxon>Tordylieae</taxon>
        <taxon>Tordyliinae</taxon>
        <taxon>Heracleum</taxon>
    </lineage>
</organism>
<feature type="transmembrane region" description="Helical" evidence="6">
    <location>
        <begin position="89"/>
        <end position="107"/>
    </location>
</feature>
<keyword evidence="8" id="KW-1185">Reference proteome</keyword>
<evidence type="ECO:0000256" key="1">
    <source>
        <dbReference type="ARBA" id="ARBA00004141"/>
    </source>
</evidence>
<evidence type="ECO:0000313" key="7">
    <source>
        <dbReference type="EMBL" id="KAK1373283.1"/>
    </source>
</evidence>
<comment type="similarity">
    <text evidence="2">Belongs to the nucleobase:cation symporter-2 (NCS2) (TC 2.A.40) family.</text>
</comment>
<sequence>MLATTFIIPTALVSQMGGGNEEKAKVVQTLLLVAGINTLLQTNFGTRLPTVMGGSFTFVAPTISIILSGRWSDLEPVARFEKIMRAVQGALIVASTLQIVLGFSGLWRNVARFLSPLSAVPLVSLAGFGLYEFGFPGVAKCVEIGLPELIILVVFSQVIFLTSFIPKIKTSRSVQLESLCDFSEAEQPHKVPEPIEPTPSVGSETVAVTSSLTVTKARLRNAREEREHFDQASNQILDHFNAKDKLRPVLTDIRKHADNIKGSQIVTGMDGGNLKADKGRKHLEEKYLELEEKV</sequence>
<feature type="transmembrane region" description="Helical" evidence="6">
    <location>
        <begin position="145"/>
        <end position="165"/>
    </location>
</feature>
<keyword evidence="3 6" id="KW-0812">Transmembrane</keyword>
<dbReference type="GO" id="GO:0016020">
    <property type="term" value="C:membrane"/>
    <property type="evidence" value="ECO:0007669"/>
    <property type="project" value="UniProtKB-SubCell"/>
</dbReference>
<protein>
    <submittedName>
        <fullName evidence="7">Uncharacterized protein</fullName>
    </submittedName>
</protein>
<proteinExistence type="inferred from homology"/>
<evidence type="ECO:0000256" key="2">
    <source>
        <dbReference type="ARBA" id="ARBA00008821"/>
    </source>
</evidence>
<evidence type="ECO:0000256" key="5">
    <source>
        <dbReference type="ARBA" id="ARBA00023136"/>
    </source>
</evidence>
<gene>
    <name evidence="7" type="ORF">POM88_029476</name>
</gene>
<comment type="subcellular location">
    <subcellularLocation>
        <location evidence="1">Membrane</location>
        <topology evidence="1">Multi-pass membrane protein</topology>
    </subcellularLocation>
</comment>
<evidence type="ECO:0000313" key="8">
    <source>
        <dbReference type="Proteomes" id="UP001237642"/>
    </source>
</evidence>
<dbReference type="PANTHER" id="PTHR11119">
    <property type="entry name" value="XANTHINE-URACIL / VITAMIN C PERMEASE FAMILY MEMBER"/>
    <property type="match status" value="1"/>
</dbReference>
<reference evidence="7" key="2">
    <citation type="submission" date="2023-05" db="EMBL/GenBank/DDBJ databases">
        <authorList>
            <person name="Schelkunov M.I."/>
        </authorList>
    </citation>
    <scope>NUCLEOTIDE SEQUENCE</scope>
    <source>
        <strain evidence="7">Hsosn_3</strain>
        <tissue evidence="7">Leaf</tissue>
    </source>
</reference>
<dbReference type="Proteomes" id="UP001237642">
    <property type="component" value="Unassembled WGS sequence"/>
</dbReference>
<accession>A0AAD8HUU1</accession>
<evidence type="ECO:0000256" key="4">
    <source>
        <dbReference type="ARBA" id="ARBA00022989"/>
    </source>
</evidence>
<evidence type="ECO:0000256" key="6">
    <source>
        <dbReference type="SAM" id="Phobius"/>
    </source>
</evidence>
<comment type="caution">
    <text evidence="7">The sequence shown here is derived from an EMBL/GenBank/DDBJ whole genome shotgun (WGS) entry which is preliminary data.</text>
</comment>
<dbReference type="EMBL" id="JAUIZM010000007">
    <property type="protein sequence ID" value="KAK1373283.1"/>
    <property type="molecule type" value="Genomic_DNA"/>
</dbReference>
<evidence type="ECO:0000256" key="3">
    <source>
        <dbReference type="ARBA" id="ARBA00022692"/>
    </source>
</evidence>
<dbReference type="GO" id="GO:0022857">
    <property type="term" value="F:transmembrane transporter activity"/>
    <property type="evidence" value="ECO:0007669"/>
    <property type="project" value="InterPro"/>
</dbReference>
<dbReference type="Pfam" id="PF00860">
    <property type="entry name" value="Xan_ur_permease"/>
    <property type="match status" value="1"/>
</dbReference>
<dbReference type="AlphaFoldDB" id="A0AAD8HUU1"/>
<reference evidence="7" key="1">
    <citation type="submission" date="2023-02" db="EMBL/GenBank/DDBJ databases">
        <title>Genome of toxic invasive species Heracleum sosnowskyi carries increased number of genes despite the absence of recent whole-genome duplications.</title>
        <authorList>
            <person name="Schelkunov M."/>
            <person name="Shtratnikova V."/>
            <person name="Makarenko M."/>
            <person name="Klepikova A."/>
            <person name="Omelchenko D."/>
            <person name="Novikova G."/>
            <person name="Obukhova E."/>
            <person name="Bogdanov V."/>
            <person name="Penin A."/>
            <person name="Logacheva M."/>
        </authorList>
    </citation>
    <scope>NUCLEOTIDE SEQUENCE</scope>
    <source>
        <strain evidence="7">Hsosn_3</strain>
        <tissue evidence="7">Leaf</tissue>
    </source>
</reference>
<keyword evidence="5 6" id="KW-0472">Membrane</keyword>
<name>A0AAD8HUU1_9APIA</name>
<keyword evidence="4 6" id="KW-1133">Transmembrane helix</keyword>
<feature type="transmembrane region" description="Helical" evidence="6">
    <location>
        <begin position="113"/>
        <end position="133"/>
    </location>
</feature>